<feature type="domain" description="HIT" evidence="4">
    <location>
        <begin position="4"/>
        <end position="107"/>
    </location>
</feature>
<evidence type="ECO:0000256" key="2">
    <source>
        <dbReference type="PIRSR" id="PIRSR601310-3"/>
    </source>
</evidence>
<protein>
    <submittedName>
        <fullName evidence="5">HIT family protein</fullName>
    </submittedName>
</protein>
<dbReference type="Proteomes" id="UP001139336">
    <property type="component" value="Unassembled WGS sequence"/>
</dbReference>
<organism evidence="5 6">
    <name type="scientific">Corynebacterium uropygiale</name>
    <dbReference type="NCBI Taxonomy" id="1775911"/>
    <lineage>
        <taxon>Bacteria</taxon>
        <taxon>Bacillati</taxon>
        <taxon>Actinomycetota</taxon>
        <taxon>Actinomycetes</taxon>
        <taxon>Mycobacteriales</taxon>
        <taxon>Corynebacteriaceae</taxon>
        <taxon>Corynebacterium</taxon>
    </lineage>
</organism>
<feature type="short sequence motif" description="Histidine triad motif" evidence="2 3">
    <location>
        <begin position="91"/>
        <end position="95"/>
    </location>
</feature>
<dbReference type="AlphaFoldDB" id="A0A9X1TZP4"/>
<gene>
    <name evidence="5" type="ORF">L1O03_08090</name>
</gene>
<evidence type="ECO:0000256" key="1">
    <source>
        <dbReference type="PIRSR" id="PIRSR601310-1"/>
    </source>
</evidence>
<dbReference type="PRINTS" id="PR00332">
    <property type="entry name" value="HISTRIAD"/>
</dbReference>
<dbReference type="PROSITE" id="PS51084">
    <property type="entry name" value="HIT_2"/>
    <property type="match status" value="1"/>
</dbReference>
<evidence type="ECO:0000256" key="3">
    <source>
        <dbReference type="PROSITE-ProRule" id="PRU00464"/>
    </source>
</evidence>
<dbReference type="InterPro" id="IPR011146">
    <property type="entry name" value="HIT-like"/>
</dbReference>
<dbReference type="GO" id="GO:0009117">
    <property type="term" value="P:nucleotide metabolic process"/>
    <property type="evidence" value="ECO:0007669"/>
    <property type="project" value="TreeGrafter"/>
</dbReference>
<sequence>MSSVFTKIIQGELPGRFVYRDETVAAFLTIEPVRYGHVLVVPIREVDKWTDLAEEEWLHLAGVAQRVGQTVLRSFDCQRAGTLIAGFEVPHTHIHVFPADDMSGYSLGTAMSPDETDPQEMDRAAEALRAALGTGEDGRPLAEA</sequence>
<evidence type="ECO:0000259" key="4">
    <source>
        <dbReference type="PROSITE" id="PS51084"/>
    </source>
</evidence>
<dbReference type="Pfam" id="PF01230">
    <property type="entry name" value="HIT"/>
    <property type="match status" value="1"/>
</dbReference>
<evidence type="ECO:0000313" key="6">
    <source>
        <dbReference type="Proteomes" id="UP001139336"/>
    </source>
</evidence>
<comment type="caution">
    <text evidence="5">The sequence shown here is derived from an EMBL/GenBank/DDBJ whole genome shotgun (WGS) entry which is preliminary data.</text>
</comment>
<dbReference type="PANTHER" id="PTHR46648:SF1">
    <property type="entry name" value="ADENOSINE 5'-MONOPHOSPHORAMIDASE HNT1"/>
    <property type="match status" value="1"/>
</dbReference>
<dbReference type="InterPro" id="IPR036265">
    <property type="entry name" value="HIT-like_sf"/>
</dbReference>
<evidence type="ECO:0000313" key="5">
    <source>
        <dbReference type="EMBL" id="MCF4007131.1"/>
    </source>
</evidence>
<dbReference type="Gene3D" id="3.30.428.10">
    <property type="entry name" value="HIT-like"/>
    <property type="match status" value="1"/>
</dbReference>
<reference evidence="5" key="1">
    <citation type="submission" date="2022-01" db="EMBL/GenBank/DDBJ databases">
        <title>Corynebacterium sp. nov isolated from isolated from the feces of the greater white-fronted geese (Anser albifrons) at Poyang Lake, PR China.</title>
        <authorList>
            <person name="Liu Q."/>
        </authorList>
    </citation>
    <scope>NUCLEOTIDE SEQUENCE</scope>
    <source>
        <strain evidence="5">JCM 32435</strain>
    </source>
</reference>
<accession>A0A9X1TZP4</accession>
<dbReference type="SUPFAM" id="SSF54197">
    <property type="entry name" value="HIT-like"/>
    <property type="match status" value="1"/>
</dbReference>
<dbReference type="EMBL" id="JAKGSI010000004">
    <property type="protein sequence ID" value="MCF4007131.1"/>
    <property type="molecule type" value="Genomic_DNA"/>
</dbReference>
<dbReference type="RefSeq" id="WP_236119275.1">
    <property type="nucleotide sequence ID" value="NZ_JAKGSI010000004.1"/>
</dbReference>
<name>A0A9X1TZP4_9CORY</name>
<feature type="active site" description="Tele-AMP-histidine intermediate" evidence="1">
    <location>
        <position position="93"/>
    </location>
</feature>
<proteinExistence type="predicted"/>
<keyword evidence="6" id="KW-1185">Reference proteome</keyword>
<dbReference type="GO" id="GO:0003824">
    <property type="term" value="F:catalytic activity"/>
    <property type="evidence" value="ECO:0007669"/>
    <property type="project" value="InterPro"/>
</dbReference>
<dbReference type="PANTHER" id="PTHR46648">
    <property type="entry name" value="HIT FAMILY PROTEIN 1"/>
    <property type="match status" value="1"/>
</dbReference>
<dbReference type="InterPro" id="IPR001310">
    <property type="entry name" value="Histidine_triad_HIT"/>
</dbReference>